<gene>
    <name evidence="7" type="ORF">UCMB321_1547</name>
</gene>
<feature type="transmembrane region" description="Helical" evidence="5">
    <location>
        <begin position="74"/>
        <end position="93"/>
    </location>
</feature>
<feature type="transmembrane region" description="Helical" evidence="5">
    <location>
        <begin position="185"/>
        <end position="204"/>
    </location>
</feature>
<keyword evidence="4 5" id="KW-0472">Membrane</keyword>
<dbReference type="EMBL" id="JXDG01000015">
    <property type="protein sequence ID" value="KIH84693.1"/>
    <property type="molecule type" value="Genomic_DNA"/>
</dbReference>
<feature type="transmembrane region" description="Helical" evidence="5">
    <location>
        <begin position="126"/>
        <end position="146"/>
    </location>
</feature>
<keyword evidence="2 5" id="KW-0812">Transmembrane</keyword>
<evidence type="ECO:0000256" key="3">
    <source>
        <dbReference type="ARBA" id="ARBA00022989"/>
    </source>
</evidence>
<dbReference type="Pfam" id="PF00892">
    <property type="entry name" value="EamA"/>
    <property type="match status" value="2"/>
</dbReference>
<dbReference type="Proteomes" id="UP000031535">
    <property type="component" value="Unassembled WGS sequence"/>
</dbReference>
<feature type="domain" description="EamA" evidence="6">
    <location>
        <begin position="10"/>
        <end position="140"/>
    </location>
</feature>
<feature type="transmembrane region" description="Helical" evidence="5">
    <location>
        <begin position="152"/>
        <end position="173"/>
    </location>
</feature>
<reference evidence="7 8" key="1">
    <citation type="submission" date="2015-01" db="EMBL/GenBank/DDBJ databases">
        <title>Complete genome of Pseudomonas batumici UCM B-321 producer of the batumin antibiotic with strong antistaphilococcal and potential anticancer activity.</title>
        <authorList>
            <person name="Klochko V.V."/>
            <person name="Zelena L.B."/>
            <person name="Elena K.A."/>
            <person name="Reva O.N."/>
        </authorList>
    </citation>
    <scope>NUCLEOTIDE SEQUENCE [LARGE SCALE GENOMIC DNA]</scope>
    <source>
        <strain evidence="7 8">UCM B-321</strain>
    </source>
</reference>
<evidence type="ECO:0000313" key="8">
    <source>
        <dbReference type="Proteomes" id="UP000031535"/>
    </source>
</evidence>
<feature type="transmembrane region" description="Helical" evidence="5">
    <location>
        <begin position="99"/>
        <end position="119"/>
    </location>
</feature>
<comment type="subcellular location">
    <subcellularLocation>
        <location evidence="1">Membrane</location>
        <topology evidence="1">Multi-pass membrane protein</topology>
    </subcellularLocation>
</comment>
<feature type="transmembrane region" description="Helical" evidence="5">
    <location>
        <begin position="36"/>
        <end position="54"/>
    </location>
</feature>
<feature type="transmembrane region" description="Helical" evidence="5">
    <location>
        <begin position="244"/>
        <end position="264"/>
    </location>
</feature>
<dbReference type="GO" id="GO:0016020">
    <property type="term" value="C:membrane"/>
    <property type="evidence" value="ECO:0007669"/>
    <property type="project" value="UniProtKB-SubCell"/>
</dbReference>
<evidence type="ECO:0000256" key="2">
    <source>
        <dbReference type="ARBA" id="ARBA00022692"/>
    </source>
</evidence>
<keyword evidence="8" id="KW-1185">Reference proteome</keyword>
<dbReference type="PANTHER" id="PTHR32322:SF2">
    <property type="entry name" value="EAMA DOMAIN-CONTAINING PROTEIN"/>
    <property type="match status" value="1"/>
</dbReference>
<sequence>MNALKGRLLLFTFAILALFSISWLLSKNLIGSIPVMHAVGLRLWATTAALWLIVAFRERAALASIPLRSRLPGFFMLSVLGFSLYFVCSFGALKSLKASDLTMVLATIPGITYLLGFLSRSLGFSWLKLSGVLIVSAAALAFNASGNEGGTVSPAGIALALVAAFSYAVYGLLSKRYLKDLPLLTSLAWVTLISATSFVPLFMLDPAPLLLLSLEDVLKVLILGAACSAPVYVLYQKVLAEGGVLYANAIGLLAPFAVVAGEWLIGSGVALGVVKIIAMIAVMVGISLLFVDASGVSGWQLKRRPPRLPISEEIK</sequence>
<evidence type="ECO:0000256" key="1">
    <source>
        <dbReference type="ARBA" id="ARBA00004141"/>
    </source>
</evidence>
<comment type="caution">
    <text evidence="7">The sequence shown here is derived from an EMBL/GenBank/DDBJ whole genome shotgun (WGS) entry which is preliminary data.</text>
</comment>
<evidence type="ECO:0000256" key="5">
    <source>
        <dbReference type="SAM" id="Phobius"/>
    </source>
</evidence>
<accession>A0A0C2F0X7</accession>
<organism evidence="7 8">
    <name type="scientific">Pseudomonas batumici</name>
    <dbReference type="NCBI Taxonomy" id="226910"/>
    <lineage>
        <taxon>Bacteria</taxon>
        <taxon>Pseudomonadati</taxon>
        <taxon>Pseudomonadota</taxon>
        <taxon>Gammaproteobacteria</taxon>
        <taxon>Pseudomonadales</taxon>
        <taxon>Pseudomonadaceae</taxon>
        <taxon>Pseudomonas</taxon>
    </lineage>
</organism>
<dbReference type="OrthoDB" id="7922278at2"/>
<dbReference type="PATRIC" id="fig|226910.6.peg.1538"/>
<evidence type="ECO:0000259" key="6">
    <source>
        <dbReference type="Pfam" id="PF00892"/>
    </source>
</evidence>
<keyword evidence="3 5" id="KW-1133">Transmembrane helix</keyword>
<proteinExistence type="predicted"/>
<feature type="transmembrane region" description="Helical" evidence="5">
    <location>
        <begin position="216"/>
        <end position="235"/>
    </location>
</feature>
<dbReference type="AlphaFoldDB" id="A0A0C2F0X7"/>
<dbReference type="InterPro" id="IPR000620">
    <property type="entry name" value="EamA_dom"/>
</dbReference>
<dbReference type="STRING" id="226910.UCMB321_1547"/>
<feature type="transmembrane region" description="Helical" evidence="5">
    <location>
        <begin position="276"/>
        <end position="299"/>
    </location>
</feature>
<evidence type="ECO:0000256" key="4">
    <source>
        <dbReference type="ARBA" id="ARBA00023136"/>
    </source>
</evidence>
<dbReference type="PANTHER" id="PTHR32322">
    <property type="entry name" value="INNER MEMBRANE TRANSPORTER"/>
    <property type="match status" value="1"/>
</dbReference>
<feature type="domain" description="EamA" evidence="6">
    <location>
        <begin position="156"/>
        <end position="290"/>
    </location>
</feature>
<dbReference type="InterPro" id="IPR050638">
    <property type="entry name" value="AA-Vitamin_Transporters"/>
</dbReference>
<evidence type="ECO:0000313" key="7">
    <source>
        <dbReference type="EMBL" id="KIH84693.1"/>
    </source>
</evidence>
<dbReference type="RefSeq" id="WP_084614829.1">
    <property type="nucleotide sequence ID" value="NZ_JXDG01000015.1"/>
</dbReference>
<name>A0A0C2F0X7_9PSED</name>
<protein>
    <submittedName>
        <fullName evidence="7">Permease of the drug/metabolite transporter (DMT) superfamily</fullName>
    </submittedName>
</protein>